<evidence type="ECO:0000313" key="4">
    <source>
        <dbReference type="Proteomes" id="UP001286313"/>
    </source>
</evidence>
<keyword evidence="2" id="KW-1133">Transmembrane helix</keyword>
<feature type="transmembrane region" description="Helical" evidence="2">
    <location>
        <begin position="18"/>
        <end position="40"/>
    </location>
</feature>
<dbReference type="Proteomes" id="UP001286313">
    <property type="component" value="Unassembled WGS sequence"/>
</dbReference>
<feature type="compositionally biased region" description="Basic and acidic residues" evidence="1">
    <location>
        <begin position="105"/>
        <end position="114"/>
    </location>
</feature>
<gene>
    <name evidence="3" type="ORF">Pcinc_019391</name>
</gene>
<feature type="region of interest" description="Disordered" evidence="1">
    <location>
        <begin position="60"/>
        <end position="114"/>
    </location>
</feature>
<evidence type="ECO:0000313" key="3">
    <source>
        <dbReference type="EMBL" id="KAK3875752.1"/>
    </source>
</evidence>
<reference evidence="3" key="1">
    <citation type="submission" date="2023-10" db="EMBL/GenBank/DDBJ databases">
        <title>Genome assemblies of two species of porcelain crab, Petrolisthes cinctipes and Petrolisthes manimaculis (Anomura: Porcellanidae).</title>
        <authorList>
            <person name="Angst P."/>
        </authorList>
    </citation>
    <scope>NUCLEOTIDE SEQUENCE</scope>
    <source>
        <strain evidence="3">PB745_01</strain>
        <tissue evidence="3">Gill</tissue>
    </source>
</reference>
<feature type="compositionally biased region" description="Basic and acidic residues" evidence="1">
    <location>
        <begin position="88"/>
        <end position="97"/>
    </location>
</feature>
<keyword evidence="2" id="KW-0472">Membrane</keyword>
<organism evidence="3 4">
    <name type="scientific">Petrolisthes cinctipes</name>
    <name type="common">Flat porcelain crab</name>
    <dbReference type="NCBI Taxonomy" id="88211"/>
    <lineage>
        <taxon>Eukaryota</taxon>
        <taxon>Metazoa</taxon>
        <taxon>Ecdysozoa</taxon>
        <taxon>Arthropoda</taxon>
        <taxon>Crustacea</taxon>
        <taxon>Multicrustacea</taxon>
        <taxon>Malacostraca</taxon>
        <taxon>Eumalacostraca</taxon>
        <taxon>Eucarida</taxon>
        <taxon>Decapoda</taxon>
        <taxon>Pleocyemata</taxon>
        <taxon>Anomura</taxon>
        <taxon>Galatheoidea</taxon>
        <taxon>Porcellanidae</taxon>
        <taxon>Petrolisthes</taxon>
    </lineage>
</organism>
<accession>A0AAE1KLM3</accession>
<evidence type="ECO:0000256" key="1">
    <source>
        <dbReference type="SAM" id="MobiDB-lite"/>
    </source>
</evidence>
<keyword evidence="2" id="KW-0812">Transmembrane</keyword>
<proteinExistence type="predicted"/>
<evidence type="ECO:0000256" key="2">
    <source>
        <dbReference type="SAM" id="Phobius"/>
    </source>
</evidence>
<name>A0AAE1KLM3_PETCI</name>
<comment type="caution">
    <text evidence="3">The sequence shown here is derived from an EMBL/GenBank/DDBJ whole genome shotgun (WGS) entry which is preliminary data.</text>
</comment>
<feature type="compositionally biased region" description="Acidic residues" evidence="1">
    <location>
        <begin position="77"/>
        <end position="87"/>
    </location>
</feature>
<dbReference type="AlphaFoldDB" id="A0AAE1KLM3"/>
<protein>
    <submittedName>
        <fullName evidence="3">Uncharacterized protein</fullName>
    </submittedName>
</protein>
<dbReference type="EMBL" id="JAWQEG010001922">
    <property type="protein sequence ID" value="KAK3875752.1"/>
    <property type="molecule type" value="Genomic_DNA"/>
</dbReference>
<sequence>MEPQEGHPMVDDYDLPLWLYWVLLGLALLLLTCSVVVVCLGRRLEQQASMVGLNFEAQRRQMQGEAQKQKEEKEVEDKDENDTEDEDKNEKEKRQLLDVDDMDNEEKQEWLKED</sequence>
<keyword evidence="4" id="KW-1185">Reference proteome</keyword>
<feature type="compositionally biased region" description="Basic and acidic residues" evidence="1">
    <location>
        <begin position="67"/>
        <end position="76"/>
    </location>
</feature>